<dbReference type="RefSeq" id="WP_248650643.1">
    <property type="nucleotide sequence ID" value="NZ_CP096659.1"/>
</dbReference>
<dbReference type="InterPro" id="IPR055933">
    <property type="entry name" value="DUF7511"/>
</dbReference>
<dbReference type="Proteomes" id="UP000830729">
    <property type="component" value="Chromosome"/>
</dbReference>
<keyword evidence="3" id="KW-1185">Reference proteome</keyword>
<gene>
    <name evidence="2" type="ORF">M0R89_00670</name>
</gene>
<dbReference type="AlphaFoldDB" id="A0A8U0HUJ4"/>
<reference evidence="2 3" key="1">
    <citation type="submission" date="2022-04" db="EMBL/GenBank/DDBJ databases">
        <title>Diverse halophilic archaea isolated from saline environments.</title>
        <authorList>
            <person name="Cui H.-L."/>
        </authorList>
    </citation>
    <scope>NUCLEOTIDE SEQUENCE [LARGE SCALE GENOMIC DNA]</scope>
    <source>
        <strain evidence="2 3">XZYJT49</strain>
    </source>
</reference>
<dbReference type="Pfam" id="PF24351">
    <property type="entry name" value="DUF7511"/>
    <property type="match status" value="1"/>
</dbReference>
<proteinExistence type="predicted"/>
<protein>
    <recommendedName>
        <fullName evidence="1">DUF7511 domain-containing protein</fullName>
    </recommendedName>
</protein>
<evidence type="ECO:0000259" key="1">
    <source>
        <dbReference type="Pfam" id="PF24351"/>
    </source>
</evidence>
<name>A0A8U0HUJ4_9EURY</name>
<dbReference type="GeneID" id="72183667"/>
<evidence type="ECO:0000313" key="2">
    <source>
        <dbReference type="EMBL" id="UPV74598.1"/>
    </source>
</evidence>
<dbReference type="EMBL" id="CP096659">
    <property type="protein sequence ID" value="UPV74598.1"/>
    <property type="molecule type" value="Genomic_DNA"/>
</dbReference>
<accession>A0A8U0HUJ4</accession>
<organism evidence="2 3">
    <name type="scientific">Halorussus limi</name>
    <dbReference type="NCBI Taxonomy" id="2938695"/>
    <lineage>
        <taxon>Archaea</taxon>
        <taxon>Methanobacteriati</taxon>
        <taxon>Methanobacteriota</taxon>
        <taxon>Stenosarchaea group</taxon>
        <taxon>Halobacteria</taxon>
        <taxon>Halobacteriales</taxon>
        <taxon>Haladaptataceae</taxon>
        <taxon>Halorussus</taxon>
    </lineage>
</organism>
<evidence type="ECO:0000313" key="3">
    <source>
        <dbReference type="Proteomes" id="UP000830729"/>
    </source>
</evidence>
<sequence>MSTDPHTTDTRTDPDHLADFETAAHDDRPDIALRSVVVEYEGRPDRRTVYPEGVFGTERMTSWLTADDSAFVDLDVAR</sequence>
<feature type="domain" description="DUF7511" evidence="1">
    <location>
        <begin position="32"/>
        <end position="78"/>
    </location>
</feature>
<dbReference type="KEGG" id="halx:M0R89_00670"/>